<dbReference type="PANTHER" id="PTHR35764">
    <property type="entry name" value="PROTEIN SHORTAGE IN CHIASMATA 1"/>
    <property type="match status" value="1"/>
</dbReference>
<feature type="region of interest" description="Disordered" evidence="1">
    <location>
        <begin position="115"/>
        <end position="135"/>
    </location>
</feature>
<gene>
    <name evidence="2" type="ORF">ACH5RR_017104</name>
</gene>
<dbReference type="PANTHER" id="PTHR35764:SF1">
    <property type="entry name" value="PROTEIN SHORTAGE IN CHIASMATA 1"/>
    <property type="match status" value="1"/>
</dbReference>
<accession>A0ABD2ZXU2</accession>
<evidence type="ECO:0000313" key="3">
    <source>
        <dbReference type="Proteomes" id="UP001630127"/>
    </source>
</evidence>
<comment type="caution">
    <text evidence="2">The sequence shown here is derived from an EMBL/GenBank/DDBJ whole genome shotgun (WGS) entry which is preliminary data.</text>
</comment>
<evidence type="ECO:0000313" key="2">
    <source>
        <dbReference type="EMBL" id="KAL3524270.1"/>
    </source>
</evidence>
<feature type="compositionally biased region" description="Low complexity" evidence="1">
    <location>
        <begin position="1216"/>
        <end position="1226"/>
    </location>
</feature>
<dbReference type="Proteomes" id="UP001630127">
    <property type="component" value="Unassembled WGS sequence"/>
</dbReference>
<keyword evidence="3" id="KW-1185">Reference proteome</keyword>
<reference evidence="2 3" key="1">
    <citation type="submission" date="2024-11" db="EMBL/GenBank/DDBJ databases">
        <title>A near-complete genome assembly of Cinchona calisaya.</title>
        <authorList>
            <person name="Lian D.C."/>
            <person name="Zhao X.W."/>
            <person name="Wei L."/>
        </authorList>
    </citation>
    <scope>NUCLEOTIDE SEQUENCE [LARGE SCALE GENOMIC DNA]</scope>
    <source>
        <tissue evidence="2">Nenye</tissue>
    </source>
</reference>
<name>A0ABD2ZXU2_9GENT</name>
<dbReference type="InterPro" id="IPR038824">
    <property type="entry name" value="SHOC1-like"/>
</dbReference>
<sequence length="1661" mass="186946">MHTRFIPAGNFPSARCETLEFLHFPPPHLPPSYLSKSEDLRSCFDGVSALGVSLELDKLPIESSLSKFLSDVLPEFIGHNIGDFADDQFGAGTAFSREPWSFSVDHMLDIDASTKKNESFSGEEEGTDNPGYGILKQKDEGASDVKSTNDIEIIQFEIPVKYDLHCQKENTGVFSDILTVESEVDMPSLELRMQDFLEIQEAVYSNDDVLTEYFMEQKPDLLEDSGSIGGQFGSPLTAFPVFEIDEASISIFNDISVEDELLNFDNIETQKWIQEDDITSHLKELLGFKEFDLLVHLSKHYPAMEFTCSNFFREIDFISDTEDSDIEKMLLFHQETSQDGFIFSRNIILFEEFQFTGIEQYNYFDILNDLAKLATVELCNSMFSEAMEFKNFNDLIVCNELILIDDSFRSLPVPILLDNQKTESFHSLLQNILSFLEPESSSTFDGLYLDWHVLEEDNCDSNRYSSCWKVLEAIDIYSIDSALTIFENGMPVLDFVLSGDSPDRPNLDEKKEMLNLFLHGVSAPRNEVASQKLLNDDHRNGMTVEIPSEMGAAKLNVSAETMAEFNEIGFLLHPRECAGGRKFKSSESFIYKTTALPAVSSVDGAATQVPLQQWNIKILQVKLSDEILILIDNFRKSFQGILQSDSELVKALYYPYQDLGDISCLRVRKKKIMDHIKKTIAPGLPLAHADDSIMSLVALSAIKQMAWYLCYYGLHATQLFIHNLSSSIQPLKSRLTVVQNLIEDMCRNADKEIIKFHPSLSVVQQLLESTSSEIDLKILIVSEPIYWWPLKRLLTSMNISYNEPQNFRTNTYQWDQFNEFVDPTSIMFHADCCLVSHEFVAASFPFDKFGIILEYGGSHESPRVCSISSISSKLHNCSCLYFLKVELEDSGVAKAICDGVDMPKMRGSTTKGNPHIISVLNESNYEMEELLNFVPVENYNRFPVEAVDEREECYMNPLHSVSSSMQSKEVHTNNPSSPGTVIVVNTQNFDKEMIISRRSTYQKILALEKGGVQVVERDLNLPVDVIVDAAICLAWYNLKNIGKKASAPDEAFSCLPLCVENIAASVLTSLSFAFSSCILVFEGEKHFVTGIMESSDELYAAAAILGMDLQIFFSYSPIVTDEILMSCIDAVTKLTRGLYPKMPESESLAEAFLTSFPSINPLSAHAILSSGGMLIEFLEWSRDRRIHAIQKYNVPDESVALFGLLCQYGEREDSKSGMTDSSSSVSYVPNRFQPKNNSETRKRKCIDNPHNVDMCINESSLEPTLFSDVGLSPSRASVPHKVWMLENSEIIDECEKLGVSFDDKLLSQSTKLDARMMDYSKVSPLYGFGMAEGPRSEENQKPKNSWHNAYVGTKERLDMAARTKLCSLEDEKSGKQREDLIGEVIDTDVSATFRKDISMLNSLSLPHFEVNKDSAAGISRTARKLSFGTSSLATFPISADIDSDFDVWICQSNIENSSRKGNNSAPDSCFDEYKFSSKHQKGLLNDDMLQKTALNSYNQQMQDIDSSHCGGTPLWDAIQSGRPPKESPWTVEFLNRIKEKSRTRQQCLPCDLSAPLFGSSRSKSIISKRKSPSILEYYKYQKDGVPKKPVERKRQKQSVKPLCLSKNEKAPGSIPPTWTPVDKRAKRTLSFSTTGNGGQSKLIWSDNNSHTLSRRILLQLR</sequence>
<organism evidence="2 3">
    <name type="scientific">Cinchona calisaya</name>
    <dbReference type="NCBI Taxonomy" id="153742"/>
    <lineage>
        <taxon>Eukaryota</taxon>
        <taxon>Viridiplantae</taxon>
        <taxon>Streptophyta</taxon>
        <taxon>Embryophyta</taxon>
        <taxon>Tracheophyta</taxon>
        <taxon>Spermatophyta</taxon>
        <taxon>Magnoliopsida</taxon>
        <taxon>eudicotyledons</taxon>
        <taxon>Gunneridae</taxon>
        <taxon>Pentapetalae</taxon>
        <taxon>asterids</taxon>
        <taxon>lamiids</taxon>
        <taxon>Gentianales</taxon>
        <taxon>Rubiaceae</taxon>
        <taxon>Cinchonoideae</taxon>
        <taxon>Cinchoneae</taxon>
        <taxon>Cinchona</taxon>
    </lineage>
</organism>
<protein>
    <recommendedName>
        <fullName evidence="4">Protein SHORTAGE IN CHIASMATA 1</fullName>
    </recommendedName>
</protein>
<proteinExistence type="predicted"/>
<evidence type="ECO:0000256" key="1">
    <source>
        <dbReference type="SAM" id="MobiDB-lite"/>
    </source>
</evidence>
<evidence type="ECO:0008006" key="4">
    <source>
        <dbReference type="Google" id="ProtNLM"/>
    </source>
</evidence>
<feature type="region of interest" description="Disordered" evidence="1">
    <location>
        <begin position="1213"/>
        <end position="1244"/>
    </location>
</feature>
<feature type="region of interest" description="Disordered" evidence="1">
    <location>
        <begin position="1585"/>
        <end position="1623"/>
    </location>
</feature>
<dbReference type="EMBL" id="JBJUIK010000007">
    <property type="protein sequence ID" value="KAL3524270.1"/>
    <property type="molecule type" value="Genomic_DNA"/>
</dbReference>